<dbReference type="OrthoDB" id="5464520at2"/>
<dbReference type="GO" id="GO:0009245">
    <property type="term" value="P:lipid A biosynthetic process"/>
    <property type="evidence" value="ECO:0007669"/>
    <property type="project" value="TreeGrafter"/>
</dbReference>
<keyword evidence="3" id="KW-1133">Transmembrane helix</keyword>
<dbReference type="AlphaFoldDB" id="A0A226BYC0"/>
<comment type="caution">
    <text evidence="5">The sequence shown here is derived from an EMBL/GenBank/DDBJ whole genome shotgun (WGS) entry which is preliminary data.</text>
</comment>
<evidence type="ECO:0000313" key="6">
    <source>
        <dbReference type="Proteomes" id="UP000214588"/>
    </source>
</evidence>
<dbReference type="Gene3D" id="3.60.21.10">
    <property type="match status" value="1"/>
</dbReference>
<feature type="transmembrane region" description="Helical" evidence="3">
    <location>
        <begin position="12"/>
        <end position="30"/>
    </location>
</feature>
<sequence>MSKMNTKTAQMVKLFLISVVTGLTFVSLLSTSTYNLGPFMIEAELKIIDHGLTTIDLSPIGEVSAETHSSPVKLNVNLESMDLDKLTKLVMSPPKEDLVLEFENQIHSIIRSFSIKLIVLGGAGGFFGTLISGYRNRDKLLFGTLFPTLVIIALLLLTFFTYDVNAFENPEFDGVLEAYPWVMGVVDDSLRALDDVSLQLQTLSENLFMFFEKVRDLEGLGAIEGDHKVLHVSDIHNNPASLDLVAQIVRNFQVDMIIDTGDITDYGSPLEAELASRISGFNVPYVFISGNHDSPQVIKRLESVENVHAINNKEIIEVLDFKIAGIEDPSADSTAMTVPDESFLDDYAIRLEQLIEEKGVEPDILGVHHPHIAEHFREDIPIILTGHTHRPDVDKEEGELIVNAGTTGAAGIRGLEGGADIPYSMAVLHFNRDKKPVAIDLIKVRHLESGYRIERFVVEEYLR</sequence>
<dbReference type="SUPFAM" id="SSF56300">
    <property type="entry name" value="Metallo-dependent phosphatases"/>
    <property type="match status" value="1"/>
</dbReference>
<dbReference type="Pfam" id="PF00149">
    <property type="entry name" value="Metallophos"/>
    <property type="match status" value="1"/>
</dbReference>
<dbReference type="PANTHER" id="PTHR31302:SF31">
    <property type="entry name" value="PHOSPHODIESTERASE YAEI"/>
    <property type="match status" value="1"/>
</dbReference>
<reference evidence="5 6" key="1">
    <citation type="submission" date="2017-06" db="EMBL/GenBank/DDBJ databases">
        <title>Draft Genome Sequence of Natranaerobius trueperi halophilic, alkalithermophilic bacteria from soda lakes.</title>
        <authorList>
            <person name="Zhao B."/>
        </authorList>
    </citation>
    <scope>NUCLEOTIDE SEQUENCE [LARGE SCALE GENOMIC DNA]</scope>
    <source>
        <strain evidence="5 6">DSM 18760</strain>
    </source>
</reference>
<evidence type="ECO:0000256" key="3">
    <source>
        <dbReference type="SAM" id="Phobius"/>
    </source>
</evidence>
<evidence type="ECO:0000259" key="4">
    <source>
        <dbReference type="Pfam" id="PF00149"/>
    </source>
</evidence>
<dbReference type="RefSeq" id="WP_089024215.1">
    <property type="nucleotide sequence ID" value="NZ_NIQC01000027.1"/>
</dbReference>
<proteinExistence type="predicted"/>
<organism evidence="5 6">
    <name type="scientific">Natranaerobius trueperi</name>
    <dbReference type="NCBI Taxonomy" id="759412"/>
    <lineage>
        <taxon>Bacteria</taxon>
        <taxon>Bacillati</taxon>
        <taxon>Bacillota</taxon>
        <taxon>Clostridia</taxon>
        <taxon>Natranaerobiales</taxon>
        <taxon>Natranaerobiaceae</taxon>
        <taxon>Natranaerobius</taxon>
    </lineage>
</organism>
<dbReference type="GO" id="GO:0008758">
    <property type="term" value="F:UDP-2,3-diacylglucosamine hydrolase activity"/>
    <property type="evidence" value="ECO:0007669"/>
    <property type="project" value="TreeGrafter"/>
</dbReference>
<dbReference type="InterPro" id="IPR051158">
    <property type="entry name" value="Metallophosphoesterase_sf"/>
</dbReference>
<dbReference type="PANTHER" id="PTHR31302">
    <property type="entry name" value="TRANSMEMBRANE PROTEIN WITH METALLOPHOSPHOESTERASE DOMAIN-RELATED"/>
    <property type="match status" value="1"/>
</dbReference>
<keyword evidence="1" id="KW-0479">Metal-binding</keyword>
<keyword evidence="6" id="KW-1185">Reference proteome</keyword>
<name>A0A226BYC0_9FIRM</name>
<accession>A0A226BYC0</accession>
<dbReference type="InterPro" id="IPR004843">
    <property type="entry name" value="Calcineurin-like_PHP"/>
</dbReference>
<feature type="transmembrane region" description="Helical" evidence="3">
    <location>
        <begin position="140"/>
        <end position="162"/>
    </location>
</feature>
<evidence type="ECO:0000256" key="1">
    <source>
        <dbReference type="ARBA" id="ARBA00022723"/>
    </source>
</evidence>
<dbReference type="EMBL" id="NIQC01000027">
    <property type="protein sequence ID" value="OWZ83117.1"/>
    <property type="molecule type" value="Genomic_DNA"/>
</dbReference>
<feature type="domain" description="Calcineurin-like phosphoesterase" evidence="4">
    <location>
        <begin position="228"/>
        <end position="391"/>
    </location>
</feature>
<gene>
    <name evidence="5" type="ORF">CDO51_10475</name>
</gene>
<dbReference type="GO" id="GO:0046872">
    <property type="term" value="F:metal ion binding"/>
    <property type="evidence" value="ECO:0007669"/>
    <property type="project" value="UniProtKB-KW"/>
</dbReference>
<dbReference type="Proteomes" id="UP000214588">
    <property type="component" value="Unassembled WGS sequence"/>
</dbReference>
<evidence type="ECO:0000313" key="5">
    <source>
        <dbReference type="EMBL" id="OWZ83117.1"/>
    </source>
</evidence>
<keyword evidence="2" id="KW-0378">Hydrolase</keyword>
<dbReference type="GO" id="GO:0016020">
    <property type="term" value="C:membrane"/>
    <property type="evidence" value="ECO:0007669"/>
    <property type="project" value="GOC"/>
</dbReference>
<keyword evidence="3" id="KW-0812">Transmembrane</keyword>
<feature type="transmembrane region" description="Helical" evidence="3">
    <location>
        <begin position="113"/>
        <end position="133"/>
    </location>
</feature>
<protein>
    <recommendedName>
        <fullName evidence="4">Calcineurin-like phosphoesterase domain-containing protein</fullName>
    </recommendedName>
</protein>
<evidence type="ECO:0000256" key="2">
    <source>
        <dbReference type="ARBA" id="ARBA00022801"/>
    </source>
</evidence>
<dbReference type="InterPro" id="IPR029052">
    <property type="entry name" value="Metallo-depent_PP-like"/>
</dbReference>
<keyword evidence="3" id="KW-0472">Membrane</keyword>